<feature type="domain" description="HTH tetR-type" evidence="5">
    <location>
        <begin position="6"/>
        <end position="66"/>
    </location>
</feature>
<dbReference type="OrthoDB" id="9779746at2"/>
<name>A0A1M6VKX7_9RHOB</name>
<evidence type="ECO:0000256" key="2">
    <source>
        <dbReference type="ARBA" id="ARBA00023125"/>
    </source>
</evidence>
<dbReference type="STRING" id="1054996.SAMN05444414_101366"/>
<dbReference type="Gene3D" id="1.10.357.10">
    <property type="entry name" value="Tetracycline Repressor, domain 2"/>
    <property type="match status" value="1"/>
</dbReference>
<dbReference type="InterPro" id="IPR036271">
    <property type="entry name" value="Tet_transcr_reg_TetR-rel_C_sf"/>
</dbReference>
<dbReference type="EMBL" id="FRBN01000001">
    <property type="protein sequence ID" value="SHK81896.1"/>
    <property type="molecule type" value="Genomic_DNA"/>
</dbReference>
<dbReference type="Proteomes" id="UP000184191">
    <property type="component" value="Unassembled WGS sequence"/>
</dbReference>
<proteinExistence type="predicted"/>
<keyword evidence="7" id="KW-1185">Reference proteome</keyword>
<protein>
    <submittedName>
        <fullName evidence="6">Transcriptional regulator, TetR family</fullName>
    </submittedName>
</protein>
<evidence type="ECO:0000256" key="1">
    <source>
        <dbReference type="ARBA" id="ARBA00023015"/>
    </source>
</evidence>
<dbReference type="SUPFAM" id="SSF48498">
    <property type="entry name" value="Tetracyclin repressor-like, C-terminal domain"/>
    <property type="match status" value="1"/>
</dbReference>
<organism evidence="6 7">
    <name type="scientific">Roseovarius marisflavi</name>
    <dbReference type="NCBI Taxonomy" id="1054996"/>
    <lineage>
        <taxon>Bacteria</taxon>
        <taxon>Pseudomonadati</taxon>
        <taxon>Pseudomonadota</taxon>
        <taxon>Alphaproteobacteria</taxon>
        <taxon>Rhodobacterales</taxon>
        <taxon>Roseobacteraceae</taxon>
        <taxon>Roseovarius</taxon>
    </lineage>
</organism>
<dbReference type="InterPro" id="IPR009057">
    <property type="entry name" value="Homeodomain-like_sf"/>
</dbReference>
<evidence type="ECO:0000259" key="5">
    <source>
        <dbReference type="PROSITE" id="PS50977"/>
    </source>
</evidence>
<evidence type="ECO:0000256" key="3">
    <source>
        <dbReference type="ARBA" id="ARBA00023163"/>
    </source>
</evidence>
<gene>
    <name evidence="6" type="ORF">SAMN05444414_101366</name>
</gene>
<feature type="DNA-binding region" description="H-T-H motif" evidence="4">
    <location>
        <begin position="29"/>
        <end position="48"/>
    </location>
</feature>
<dbReference type="PANTHER" id="PTHR47506">
    <property type="entry name" value="TRANSCRIPTIONAL REGULATORY PROTEIN"/>
    <property type="match status" value="1"/>
</dbReference>
<reference evidence="7" key="1">
    <citation type="submission" date="2016-11" db="EMBL/GenBank/DDBJ databases">
        <authorList>
            <person name="Varghese N."/>
            <person name="Submissions S."/>
        </authorList>
    </citation>
    <scope>NUCLEOTIDE SEQUENCE [LARGE SCALE GENOMIC DNA]</scope>
    <source>
        <strain evidence="7">DSM 29327</strain>
    </source>
</reference>
<dbReference type="PRINTS" id="PR00455">
    <property type="entry name" value="HTHTETR"/>
</dbReference>
<dbReference type="Gene3D" id="1.10.10.60">
    <property type="entry name" value="Homeodomain-like"/>
    <property type="match status" value="1"/>
</dbReference>
<keyword evidence="3" id="KW-0804">Transcription</keyword>
<dbReference type="AlphaFoldDB" id="A0A1M6VKX7"/>
<dbReference type="InterPro" id="IPR001647">
    <property type="entry name" value="HTH_TetR"/>
</dbReference>
<keyword evidence="2 4" id="KW-0238">DNA-binding</keyword>
<dbReference type="PANTHER" id="PTHR47506:SF1">
    <property type="entry name" value="HTH-TYPE TRANSCRIPTIONAL REGULATOR YJDC"/>
    <property type="match status" value="1"/>
</dbReference>
<evidence type="ECO:0000256" key="4">
    <source>
        <dbReference type="PROSITE-ProRule" id="PRU00335"/>
    </source>
</evidence>
<accession>A0A1M6VKX7</accession>
<dbReference type="Pfam" id="PF00440">
    <property type="entry name" value="TetR_N"/>
    <property type="match status" value="1"/>
</dbReference>
<evidence type="ECO:0000313" key="7">
    <source>
        <dbReference type="Proteomes" id="UP000184191"/>
    </source>
</evidence>
<evidence type="ECO:0000313" key="6">
    <source>
        <dbReference type="EMBL" id="SHK81896.1"/>
    </source>
</evidence>
<dbReference type="Pfam" id="PF16925">
    <property type="entry name" value="TetR_C_13"/>
    <property type="match status" value="1"/>
</dbReference>
<dbReference type="PROSITE" id="PS50977">
    <property type="entry name" value="HTH_TETR_2"/>
    <property type="match status" value="1"/>
</dbReference>
<dbReference type="RefSeq" id="WP_073194296.1">
    <property type="nucleotide sequence ID" value="NZ_FRBN01000001.1"/>
</dbReference>
<keyword evidence="1" id="KW-0805">Transcription regulation</keyword>
<dbReference type="SUPFAM" id="SSF46689">
    <property type="entry name" value="Homeodomain-like"/>
    <property type="match status" value="1"/>
</dbReference>
<dbReference type="InterPro" id="IPR011075">
    <property type="entry name" value="TetR_C"/>
</dbReference>
<dbReference type="GO" id="GO:0003677">
    <property type="term" value="F:DNA binding"/>
    <property type="evidence" value="ECO:0007669"/>
    <property type="project" value="UniProtKB-UniRule"/>
</dbReference>
<sequence>MPWEKTYKEADVLDAAMRAFWEHGYQGTSMADLVKATGLNRGSLYAGFKDKRSLFIAALDHYDSVYRVVFLNQLRELGDPNAAIMAAFSAVETGSDDLPGGCLMINSTLEVAPHDPEIAELVEASMGQVEHFFLECLQMAEAQGSLAKGLRPADTAKVLMGMMVGLLVITRASPQSPAVAPILRQVREILA</sequence>